<comment type="subcellular location">
    <subcellularLocation>
        <location evidence="1">Cell membrane</location>
        <topology evidence="1">Multi-pass membrane protein</topology>
    </subcellularLocation>
</comment>
<dbReference type="Pfam" id="PF15461">
    <property type="entry name" value="BCD"/>
    <property type="match status" value="1"/>
</dbReference>
<dbReference type="EMBL" id="JACCBN010000001">
    <property type="protein sequence ID" value="NYD37143.1"/>
    <property type="molecule type" value="Genomic_DNA"/>
</dbReference>
<dbReference type="HAMAP" id="MF_02093">
    <property type="entry name" value="Beta_carotene_diox"/>
    <property type="match status" value="1"/>
</dbReference>
<evidence type="ECO:0000313" key="3">
    <source>
        <dbReference type="Proteomes" id="UP000535890"/>
    </source>
</evidence>
<dbReference type="Proteomes" id="UP000535890">
    <property type="component" value="Unassembled WGS sequence"/>
</dbReference>
<feature type="binding site" evidence="1">
    <location>
        <position position="248"/>
    </location>
    <ligand>
        <name>Fe cation</name>
        <dbReference type="ChEBI" id="CHEBI:24875"/>
    </ligand>
</feature>
<keyword evidence="1" id="KW-0223">Dioxygenase</keyword>
<name>A0A7Y9DX34_9PSEU</name>
<dbReference type="GO" id="GO:0005506">
    <property type="term" value="F:iron ion binding"/>
    <property type="evidence" value="ECO:0007669"/>
    <property type="project" value="UniProtKB-UniRule"/>
</dbReference>
<keyword evidence="1" id="KW-0560">Oxidoreductase</keyword>
<gene>
    <name evidence="2" type="ORF">BJ983_003245</name>
</gene>
<dbReference type="GO" id="GO:0003834">
    <property type="term" value="F:beta-carotene 15,15'-dioxygenase activity"/>
    <property type="evidence" value="ECO:0007669"/>
    <property type="project" value="UniProtKB-EC"/>
</dbReference>
<feature type="transmembrane region" description="Helical" evidence="1">
    <location>
        <begin position="150"/>
        <end position="169"/>
    </location>
</feature>
<feature type="transmembrane region" description="Helical" evidence="1">
    <location>
        <begin position="275"/>
        <end position="296"/>
    </location>
</feature>
<dbReference type="GO" id="GO:0005886">
    <property type="term" value="C:plasma membrane"/>
    <property type="evidence" value="ECO:0007669"/>
    <property type="project" value="UniProtKB-SubCell"/>
</dbReference>
<reference evidence="2 3" key="1">
    <citation type="submission" date="2020-07" db="EMBL/GenBank/DDBJ databases">
        <title>Sequencing the genomes of 1000 actinobacteria strains.</title>
        <authorList>
            <person name="Klenk H.-P."/>
        </authorList>
    </citation>
    <scope>NUCLEOTIDE SEQUENCE [LARGE SCALE GENOMIC DNA]</scope>
    <source>
        <strain evidence="2 3">DSM 45772</strain>
    </source>
</reference>
<keyword evidence="1" id="KW-0408">Iron</keyword>
<sequence length="347" mass="35286">MIALGGVRARPGASGAAAVPTAVAVPLRAATAVSVSAAAVVLVVGLVAPGVWERWSWLPFAVGLLVGIPHGALDHLVPWWTGGTARRSRRLVVVLLAYVALAVLTFVAARLWPVPALLVLLVGSAVHFGVGETTVAALRTGRPEGRGPRFIASGLATVAVPFLAWPATVRPVLDVLAPGSAAVILDPRAMLVVGIGSAVVIVATLVADLVGGRRPAAAELALLTALFVVVPPLAAFGLYFGVWHGLRHLARLVALDPANADDLAARRLARPVGRVLLQSALPTTAVLVVLGVLLAVPGLAGHAVAGLVPIGLAVVLALTVPHMAVVAVMDRRQRPACHAQNGGSSPA</sequence>
<feature type="transmembrane region" description="Helical" evidence="1">
    <location>
        <begin position="222"/>
        <end position="242"/>
    </location>
</feature>
<keyword evidence="1" id="KW-0812">Transmembrane</keyword>
<comment type="catalytic activity">
    <reaction evidence="1">
        <text>all-trans-beta-carotene + O2 = 2 all-trans-retinal</text>
        <dbReference type="Rhea" id="RHEA:32887"/>
        <dbReference type="ChEBI" id="CHEBI:15379"/>
        <dbReference type="ChEBI" id="CHEBI:17579"/>
        <dbReference type="ChEBI" id="CHEBI:17898"/>
        <dbReference type="EC" id="1.13.11.63"/>
    </reaction>
</comment>
<keyword evidence="1" id="KW-1003">Cell membrane</keyword>
<dbReference type="EC" id="1.13.11.63" evidence="1"/>
<dbReference type="RefSeq" id="WP_179794727.1">
    <property type="nucleotide sequence ID" value="NZ_BAABHP010000014.1"/>
</dbReference>
<comment type="cofactor">
    <cofactor evidence="1">
        <name>Fe(2+)</name>
        <dbReference type="ChEBI" id="CHEBI:29033"/>
    </cofactor>
</comment>
<feature type="transmembrane region" description="Helical" evidence="1">
    <location>
        <begin position="29"/>
        <end position="51"/>
    </location>
</feature>
<comment type="caution">
    <text evidence="2">The sequence shown here is derived from an EMBL/GenBank/DDBJ whole genome shotgun (WGS) entry which is preliminary data.</text>
</comment>
<feature type="transmembrane region" description="Helical" evidence="1">
    <location>
        <begin position="303"/>
        <end position="329"/>
    </location>
</feature>
<organism evidence="2 3">
    <name type="scientific">Actinomycetospora corticicola</name>
    <dbReference type="NCBI Taxonomy" id="663602"/>
    <lineage>
        <taxon>Bacteria</taxon>
        <taxon>Bacillati</taxon>
        <taxon>Actinomycetota</taxon>
        <taxon>Actinomycetes</taxon>
        <taxon>Pseudonocardiales</taxon>
        <taxon>Pseudonocardiaceae</taxon>
        <taxon>Actinomycetospora</taxon>
    </lineage>
</organism>
<keyword evidence="3" id="KW-1185">Reference proteome</keyword>
<dbReference type="GO" id="GO:0016121">
    <property type="term" value="P:carotene catabolic process"/>
    <property type="evidence" value="ECO:0007669"/>
    <property type="project" value="UniProtKB-UniRule"/>
</dbReference>
<dbReference type="GO" id="GO:0010436">
    <property type="term" value="F:carotenoid dioxygenase activity"/>
    <property type="evidence" value="ECO:0007669"/>
    <property type="project" value="UniProtKB-UniRule"/>
</dbReference>
<feature type="transmembrane region" description="Helical" evidence="1">
    <location>
        <begin position="189"/>
        <end position="210"/>
    </location>
</feature>
<feature type="binding site" evidence="1">
    <location>
        <position position="127"/>
    </location>
    <ligand>
        <name>Fe cation</name>
        <dbReference type="ChEBI" id="CHEBI:24875"/>
    </ligand>
</feature>
<protein>
    <recommendedName>
        <fullName evidence="1">Probable beta-carotene 15,15'-dioxygenase</fullName>
        <ecNumber evidence="1">1.13.11.63</ecNumber>
    </recommendedName>
</protein>
<dbReference type="GO" id="GO:0004497">
    <property type="term" value="F:monooxygenase activity"/>
    <property type="evidence" value="ECO:0007669"/>
    <property type="project" value="UniProtKB-KW"/>
</dbReference>
<evidence type="ECO:0000256" key="1">
    <source>
        <dbReference type="HAMAP-Rule" id="MF_02093"/>
    </source>
</evidence>
<dbReference type="NCBIfam" id="TIGR03753">
    <property type="entry name" value="blh_monoox"/>
    <property type="match status" value="1"/>
</dbReference>
<proteinExistence type="inferred from homology"/>
<keyword evidence="1" id="KW-0472">Membrane</keyword>
<feature type="binding site" evidence="1">
    <location>
        <position position="70"/>
    </location>
    <ligand>
        <name>Fe cation</name>
        <dbReference type="ChEBI" id="CHEBI:24875"/>
    </ligand>
</feature>
<keyword evidence="2" id="KW-0503">Monooxygenase</keyword>
<comment type="function">
    <text evidence="1">Catalyzes the cleavage of beta-carotene at its central double bond (15,15') to yield two molecules of all-trans-retinal.</text>
</comment>
<feature type="transmembrane region" description="Helical" evidence="1">
    <location>
        <begin position="57"/>
        <end position="79"/>
    </location>
</feature>
<keyword evidence="1" id="KW-0479">Metal-binding</keyword>
<feature type="binding site" evidence="1">
    <location>
        <position position="244"/>
    </location>
    <ligand>
        <name>Fe cation</name>
        <dbReference type="ChEBI" id="CHEBI:24875"/>
    </ligand>
</feature>
<feature type="transmembrane region" description="Helical" evidence="1">
    <location>
        <begin position="91"/>
        <end position="112"/>
    </location>
</feature>
<dbReference type="InterPro" id="IPR022270">
    <property type="entry name" value="Blh_diox"/>
</dbReference>
<dbReference type="AlphaFoldDB" id="A0A7Y9DX34"/>
<accession>A0A7Y9DX34</accession>
<comment type="similarity">
    <text evidence="1">Belongs to the Brp/Blh beta-carotene diooxygenase family.</text>
</comment>
<evidence type="ECO:0000313" key="2">
    <source>
        <dbReference type="EMBL" id="NYD37143.1"/>
    </source>
</evidence>
<keyword evidence="1" id="KW-1133">Transmembrane helix</keyword>